<name>A0A4V5PIK8_9BURK</name>
<evidence type="ECO:0000313" key="1">
    <source>
        <dbReference type="EMBL" id="TKC87800.1"/>
    </source>
</evidence>
<dbReference type="AlphaFoldDB" id="A0A4V5PIK8"/>
<reference evidence="1 2" key="1">
    <citation type="submission" date="2019-04" db="EMBL/GenBank/DDBJ databases">
        <title>Trinickia sp. 7GSK02, isolated from subtropical forest soil.</title>
        <authorList>
            <person name="Gao Z.-H."/>
            <person name="Qiu L.-H."/>
        </authorList>
    </citation>
    <scope>NUCLEOTIDE SEQUENCE [LARGE SCALE GENOMIC DNA]</scope>
    <source>
        <strain evidence="1 2">7GSK02</strain>
    </source>
</reference>
<protein>
    <submittedName>
        <fullName evidence="1">Uncharacterized protein</fullName>
    </submittedName>
</protein>
<accession>A0A4V5PIK8</accession>
<comment type="caution">
    <text evidence="1">The sequence shown here is derived from an EMBL/GenBank/DDBJ whole genome shotgun (WGS) entry which is preliminary data.</text>
</comment>
<proteinExistence type="predicted"/>
<dbReference type="Proteomes" id="UP000305539">
    <property type="component" value="Unassembled WGS sequence"/>
</dbReference>
<sequence length="78" mass="8287">MWSSRHADEHLFGTGQSVKSCDSIKKGSLSELPISGPADAVDASRTKHAALAATSRPATKETLHGNSCRSELALQRLL</sequence>
<evidence type="ECO:0000313" key="2">
    <source>
        <dbReference type="Proteomes" id="UP000305539"/>
    </source>
</evidence>
<gene>
    <name evidence="1" type="ORF">FAZ69_16105</name>
</gene>
<keyword evidence="2" id="KW-1185">Reference proteome</keyword>
<organism evidence="1 2">
    <name type="scientific">Trinickia terrae</name>
    <dbReference type="NCBI Taxonomy" id="2571161"/>
    <lineage>
        <taxon>Bacteria</taxon>
        <taxon>Pseudomonadati</taxon>
        <taxon>Pseudomonadota</taxon>
        <taxon>Betaproteobacteria</taxon>
        <taxon>Burkholderiales</taxon>
        <taxon>Burkholderiaceae</taxon>
        <taxon>Trinickia</taxon>
    </lineage>
</organism>
<dbReference type="EMBL" id="SWJE01000008">
    <property type="protein sequence ID" value="TKC87800.1"/>
    <property type="molecule type" value="Genomic_DNA"/>
</dbReference>
<dbReference type="RefSeq" id="WP_136896064.1">
    <property type="nucleotide sequence ID" value="NZ_SWJE01000008.1"/>
</dbReference>